<dbReference type="EC" id="1.4.1.21" evidence="6"/>
<dbReference type="GO" id="GO:0050661">
    <property type="term" value="F:NADP binding"/>
    <property type="evidence" value="ECO:0007669"/>
    <property type="project" value="UniProtKB-UniRule"/>
</dbReference>
<evidence type="ECO:0000256" key="2">
    <source>
        <dbReference type="ARBA" id="ARBA00022642"/>
    </source>
</evidence>
<dbReference type="EMBL" id="MT631466">
    <property type="protein sequence ID" value="QNO51347.1"/>
    <property type="molecule type" value="Genomic_DNA"/>
</dbReference>
<dbReference type="Pfam" id="PF03447">
    <property type="entry name" value="NAD_binding_3"/>
    <property type="match status" value="1"/>
</dbReference>
<organism evidence="9">
    <name type="scientific">Candidatus Methanophagaceae archaeon ANME-1 ERB6</name>
    <dbReference type="NCBI Taxonomy" id="2759912"/>
    <lineage>
        <taxon>Archaea</taxon>
        <taxon>Methanobacteriati</taxon>
        <taxon>Methanobacteriota</taxon>
        <taxon>Stenosarchaea group</taxon>
        <taxon>Methanomicrobia</taxon>
        <taxon>Candidatus Methanophagales</taxon>
        <taxon>Candidatus Methanophagaceae</taxon>
    </lineage>
</organism>
<comment type="miscellaneous">
    <text evidence="6">The iminoaspartate product is unstable in aqueous solution and can decompose to oxaloacetate and ammonia.</text>
</comment>
<keyword evidence="2 6" id="KW-0662">Pyridine nucleotide biosynthesis</keyword>
<dbReference type="NCBIfam" id="NF009828">
    <property type="entry name" value="PRK13303.1-3"/>
    <property type="match status" value="1"/>
</dbReference>
<feature type="binding site" evidence="6">
    <location>
        <position position="151"/>
    </location>
    <ligand>
        <name>NAD(+)</name>
        <dbReference type="ChEBI" id="CHEBI:57540"/>
    </ligand>
</feature>
<dbReference type="GO" id="GO:0051287">
    <property type="term" value="F:NAD binding"/>
    <property type="evidence" value="ECO:0007669"/>
    <property type="project" value="UniProtKB-UniRule"/>
</dbReference>
<dbReference type="NCBIfam" id="TIGR03855">
    <property type="entry name" value="NAD_NadX"/>
    <property type="match status" value="1"/>
</dbReference>
<dbReference type="NCBIfam" id="NF009830">
    <property type="entry name" value="PRK13304.1"/>
    <property type="match status" value="1"/>
</dbReference>
<dbReference type="Pfam" id="PF01958">
    <property type="entry name" value="Asp_DH_C"/>
    <property type="match status" value="1"/>
</dbReference>
<evidence type="ECO:0000256" key="5">
    <source>
        <dbReference type="ARBA" id="ARBA00023027"/>
    </source>
</evidence>
<dbReference type="PIRSF" id="PIRSF005227">
    <property type="entry name" value="Asp_dh_NAD_syn"/>
    <property type="match status" value="1"/>
</dbReference>
<protein>
    <recommendedName>
        <fullName evidence="6">L-aspartate dehydrogenase</fullName>
        <ecNumber evidence="6">1.4.1.21</ecNumber>
    </recommendedName>
</protein>
<dbReference type="InterPro" id="IPR022487">
    <property type="entry name" value="Asp_DH_arc"/>
</dbReference>
<dbReference type="InterPro" id="IPR011182">
    <property type="entry name" value="L-Asp_DH"/>
</dbReference>
<comment type="pathway">
    <text evidence="6">Cofactor biosynthesis; NAD(+) biosynthesis; iminoaspartate from L-aspartate (dehydrogenase route): step 1/1.</text>
</comment>
<dbReference type="AlphaFoldDB" id="A0A7G9YTL3"/>
<feature type="active site" evidence="6">
    <location>
        <position position="249"/>
    </location>
</feature>
<sequence>MFLINFSFKRQFLSKKFMTKIRVGVVGCGAIGSEICKAIDGDGDADLGMELKFLIDSHPERTEKLRKSLIKKPAIIKSDSMRLDEILTEVDLLIECASQAAVREFAIPALKKGKDVMILSVGALLCEDGLFEEIERISKEKRCKVYIPSGAVAGIDGLKSGAIGGIHSVLLTTRKPPSGFAGNAYVKEKGIDLLSIEEEETLFTGSAKEAVRHFPENVNVAASLSLAGIGPEATRVKIVADPSAVENVHEIDARGEFGKLFVRVENVPSRANPKTSYLAALSAIATLKSISYPIRVGT</sequence>
<dbReference type="GO" id="GO:0033735">
    <property type="term" value="F:aspartate dehydrogenase [NAD(P)+] activity"/>
    <property type="evidence" value="ECO:0007669"/>
    <property type="project" value="UniProtKB-EC"/>
</dbReference>
<gene>
    <name evidence="6 9" type="primary">nadX</name>
    <name evidence="9" type="ORF">HDBBLJII_00044</name>
</gene>
<evidence type="ECO:0000259" key="8">
    <source>
        <dbReference type="Pfam" id="PF03447"/>
    </source>
</evidence>
<dbReference type="GO" id="GO:0016639">
    <property type="term" value="F:oxidoreductase activity, acting on the CH-NH2 group of donors, NAD or NADP as acceptor"/>
    <property type="evidence" value="ECO:0007669"/>
    <property type="project" value="UniProtKB-UniRule"/>
</dbReference>
<dbReference type="InterPro" id="IPR002811">
    <property type="entry name" value="Asp_DH"/>
</dbReference>
<evidence type="ECO:0000259" key="7">
    <source>
        <dbReference type="Pfam" id="PF01958"/>
    </source>
</evidence>
<dbReference type="InterPro" id="IPR020626">
    <property type="entry name" value="Asp_DH_prok"/>
</dbReference>
<dbReference type="Gene3D" id="3.30.360.10">
    <property type="entry name" value="Dihydrodipicolinate Reductase, domain 2"/>
    <property type="match status" value="1"/>
</dbReference>
<dbReference type="HAMAP" id="MF_01265">
    <property type="entry name" value="NadX"/>
    <property type="match status" value="1"/>
</dbReference>
<reference evidence="9" key="1">
    <citation type="submission" date="2020-06" db="EMBL/GenBank/DDBJ databases">
        <title>Unique genomic features of the anaerobic methanotrophic archaea.</title>
        <authorList>
            <person name="Chadwick G.L."/>
            <person name="Skennerton C.T."/>
            <person name="Laso-Perez R."/>
            <person name="Leu A.O."/>
            <person name="Speth D.R."/>
            <person name="Yu H."/>
            <person name="Morgan-Lang C."/>
            <person name="Hatzenpichler R."/>
            <person name="Goudeau D."/>
            <person name="Malmstrom R."/>
            <person name="Brazelton W.J."/>
            <person name="Woyke T."/>
            <person name="Hallam S.J."/>
            <person name="Tyson G.W."/>
            <person name="Wegener G."/>
            <person name="Boetius A."/>
            <person name="Orphan V."/>
        </authorList>
    </citation>
    <scope>NUCLEOTIDE SEQUENCE</scope>
</reference>
<evidence type="ECO:0000256" key="4">
    <source>
        <dbReference type="ARBA" id="ARBA00023002"/>
    </source>
</evidence>
<dbReference type="Gene3D" id="3.40.50.720">
    <property type="entry name" value="NAD(P)-binding Rossmann-like Domain"/>
    <property type="match status" value="1"/>
</dbReference>
<evidence type="ECO:0000256" key="6">
    <source>
        <dbReference type="HAMAP-Rule" id="MF_01265"/>
    </source>
</evidence>
<dbReference type="PANTHER" id="PTHR31873:SF6">
    <property type="entry name" value="ASPARTATE DEHYDROGENASE DOMAIN-CONTAINING PROTEIN"/>
    <property type="match status" value="1"/>
</dbReference>
<comment type="similarity">
    <text evidence="1 6">Belongs to the L-aspartate dehydrogenase family.</text>
</comment>
<comment type="function">
    <text evidence="6">Specifically catalyzes the NAD or NADP-dependent dehydrogenation of L-aspartate to iminoaspartate.</text>
</comment>
<dbReference type="PANTHER" id="PTHR31873">
    <property type="entry name" value="L-ASPARTATE DEHYDROGENASE-RELATED"/>
    <property type="match status" value="1"/>
</dbReference>
<dbReference type="InterPro" id="IPR005106">
    <property type="entry name" value="Asp/hSer_DH_NAD-bd"/>
</dbReference>
<dbReference type="InterPro" id="IPR036291">
    <property type="entry name" value="NAD(P)-bd_dom_sf"/>
</dbReference>
<evidence type="ECO:0000313" key="9">
    <source>
        <dbReference type="EMBL" id="QNO51347.1"/>
    </source>
</evidence>
<evidence type="ECO:0000256" key="3">
    <source>
        <dbReference type="ARBA" id="ARBA00022857"/>
    </source>
</evidence>
<dbReference type="UniPathway" id="UPA00253">
    <property type="reaction ID" value="UER00456"/>
</dbReference>
<dbReference type="SUPFAM" id="SSF51735">
    <property type="entry name" value="NAD(P)-binding Rossmann-fold domains"/>
    <property type="match status" value="1"/>
</dbReference>
<feature type="domain" description="Aspartate dehydrogenase" evidence="7">
    <location>
        <begin position="197"/>
        <end position="284"/>
    </location>
</feature>
<keyword evidence="5 6" id="KW-0520">NAD</keyword>
<proteinExistence type="inferred from homology"/>
<dbReference type="SUPFAM" id="SSF55347">
    <property type="entry name" value="Glyceraldehyde-3-phosphate dehydrogenase-like, C-terminal domain"/>
    <property type="match status" value="1"/>
</dbReference>
<evidence type="ECO:0000256" key="1">
    <source>
        <dbReference type="ARBA" id="ARBA00008331"/>
    </source>
</evidence>
<dbReference type="GO" id="GO:0009435">
    <property type="term" value="P:NAD+ biosynthetic process"/>
    <property type="evidence" value="ECO:0007669"/>
    <property type="project" value="UniProtKB-UniRule"/>
</dbReference>
<feature type="binding site" evidence="6">
    <location>
        <position position="219"/>
    </location>
    <ligand>
        <name>NAD(+)</name>
        <dbReference type="ChEBI" id="CHEBI:57540"/>
    </ligand>
</feature>
<accession>A0A7G9YTL3</accession>
<name>A0A7G9YTL3_9EURY</name>
<keyword evidence="3 6" id="KW-0521">NADP</keyword>
<keyword evidence="4 6" id="KW-0560">Oxidoreductase</keyword>
<feature type="domain" description="Aspartate/homoserine dehydrogenase NAD-binding" evidence="8">
    <location>
        <begin position="27"/>
        <end position="148"/>
    </location>
</feature>
<comment type="catalytic activity">
    <reaction evidence="6">
        <text>L-aspartate + NADP(+) + H2O = oxaloacetate + NH4(+) + NADPH + H(+)</text>
        <dbReference type="Rhea" id="RHEA:11784"/>
        <dbReference type="ChEBI" id="CHEBI:15377"/>
        <dbReference type="ChEBI" id="CHEBI:15378"/>
        <dbReference type="ChEBI" id="CHEBI:16452"/>
        <dbReference type="ChEBI" id="CHEBI:28938"/>
        <dbReference type="ChEBI" id="CHEBI:29991"/>
        <dbReference type="ChEBI" id="CHEBI:57783"/>
        <dbReference type="ChEBI" id="CHEBI:58349"/>
        <dbReference type="EC" id="1.4.1.21"/>
    </reaction>
</comment>
<comment type="catalytic activity">
    <reaction evidence="6">
        <text>L-aspartate + NAD(+) + H2O = oxaloacetate + NH4(+) + NADH + H(+)</text>
        <dbReference type="Rhea" id="RHEA:11788"/>
        <dbReference type="ChEBI" id="CHEBI:15377"/>
        <dbReference type="ChEBI" id="CHEBI:15378"/>
        <dbReference type="ChEBI" id="CHEBI:16452"/>
        <dbReference type="ChEBI" id="CHEBI:28938"/>
        <dbReference type="ChEBI" id="CHEBI:29991"/>
        <dbReference type="ChEBI" id="CHEBI:57540"/>
        <dbReference type="ChEBI" id="CHEBI:57945"/>
        <dbReference type="EC" id="1.4.1.21"/>
    </reaction>
</comment>